<name>A0A6N3EA74_STRSL</name>
<sequence length="378" mass="44121">MNFILMEISYLKITKKLLFLDSQIDKKLPIESTEVINNKSFFKKHKLIEKYFSKLYGKMRLEELKSKAGICFSFELPEKVEKQLYDFGKIVIENKDFKLKQEVDEIYNLPFFRQYKNIIVLSTAIWLVKDSCVQENNTYFITQSGYQNRISIEMPYTLANGEHKTIELTGKELKEVEQNYFLLYSIMTKPLPVTPTVIHHSFRASTIENDKLDRSKESSFVRALINLQNARRSGQLSVKIDFYMQVLQCIYALEGMKSTKIEKTLQEVTKNLLDLTVQEQTFLANALLLSSNSTEDEIENENKSIFNTIKKAFRIRSKQSHGNKVNYSAVDIENTSIMVDEYVRRVLKNVLSRPELDYNTKEEAKKVSKYFINLGKDS</sequence>
<dbReference type="AlphaFoldDB" id="A0A6N3EA74"/>
<organism evidence="1">
    <name type="scientific">Streptococcus salivarius</name>
    <dbReference type="NCBI Taxonomy" id="1304"/>
    <lineage>
        <taxon>Bacteria</taxon>
        <taxon>Bacillati</taxon>
        <taxon>Bacillota</taxon>
        <taxon>Bacilli</taxon>
        <taxon>Lactobacillales</taxon>
        <taxon>Streptococcaceae</taxon>
        <taxon>Streptococcus</taxon>
    </lineage>
</organism>
<dbReference type="EMBL" id="CACRUJ010000018">
    <property type="protein sequence ID" value="VYU36489.1"/>
    <property type="molecule type" value="Genomic_DNA"/>
</dbReference>
<proteinExistence type="predicted"/>
<dbReference type="RefSeq" id="WP_156685500.1">
    <property type="nucleotide sequence ID" value="NZ_JADNLY010000010.1"/>
</dbReference>
<gene>
    <name evidence="1" type="ORF">SSLFYP6_00516</name>
</gene>
<evidence type="ECO:0000313" key="1">
    <source>
        <dbReference type="EMBL" id="VYU36489.1"/>
    </source>
</evidence>
<accession>A0A6N3EA74</accession>
<protein>
    <submittedName>
        <fullName evidence="1">Uncharacterized protein</fullName>
    </submittedName>
</protein>
<reference evidence="1" key="1">
    <citation type="submission" date="2019-11" db="EMBL/GenBank/DDBJ databases">
        <authorList>
            <person name="Feng L."/>
        </authorList>
    </citation>
    <scope>NUCLEOTIDE SEQUENCE</scope>
    <source>
        <strain evidence="1">SSalivariusLFYP6</strain>
    </source>
</reference>